<dbReference type="AlphaFoldDB" id="A0A8B8BUL1"/>
<dbReference type="InterPro" id="IPR013762">
    <property type="entry name" value="Integrase-like_cat_sf"/>
</dbReference>
<dbReference type="Proteomes" id="UP000694844">
    <property type="component" value="Chromosome 9"/>
</dbReference>
<dbReference type="InterPro" id="IPR052787">
    <property type="entry name" value="MAVS"/>
</dbReference>
<feature type="domain" description="Tyr recombinase" evidence="2">
    <location>
        <begin position="198"/>
        <end position="414"/>
    </location>
</feature>
<name>A0A8B8BUL1_CRAVI</name>
<dbReference type="PANTHER" id="PTHR21446:SF6">
    <property type="entry name" value="MITOCHONDRIAL ANTIVIRAL-SIGNALING PROTEIN"/>
    <property type="match status" value="1"/>
</dbReference>
<dbReference type="GO" id="GO:0015074">
    <property type="term" value="P:DNA integration"/>
    <property type="evidence" value="ECO:0007669"/>
    <property type="project" value="InterPro"/>
</dbReference>
<dbReference type="GO" id="GO:0006310">
    <property type="term" value="P:DNA recombination"/>
    <property type="evidence" value="ECO:0007669"/>
    <property type="project" value="UniProtKB-KW"/>
</dbReference>
<gene>
    <name evidence="4" type="primary">LOC111112973</name>
</gene>
<evidence type="ECO:0000259" key="2">
    <source>
        <dbReference type="PROSITE" id="PS51898"/>
    </source>
</evidence>
<dbReference type="PANTHER" id="PTHR21446">
    <property type="entry name" value="DUF3504 DOMAIN-CONTAINING PROTEIN"/>
    <property type="match status" value="1"/>
</dbReference>
<evidence type="ECO:0000313" key="4">
    <source>
        <dbReference type="RefSeq" id="XP_022306586.1"/>
    </source>
</evidence>
<dbReference type="RefSeq" id="XP_022306586.1">
    <property type="nucleotide sequence ID" value="XM_022450878.1"/>
</dbReference>
<dbReference type="PROSITE" id="PS51898">
    <property type="entry name" value="TYR_RECOMBINASE"/>
    <property type="match status" value="1"/>
</dbReference>
<evidence type="ECO:0000256" key="1">
    <source>
        <dbReference type="ARBA" id="ARBA00023172"/>
    </source>
</evidence>
<dbReference type="Gene3D" id="1.10.443.10">
    <property type="entry name" value="Intergrase catalytic core"/>
    <property type="match status" value="1"/>
</dbReference>
<sequence length="489" mass="55757">MDYGCFTVEEIDLLEFTFSEDDKLLQTINLDVFAENTALSSENVSIEMAKNETEPPKKRFKTTSNAEMEKLFEARQAPNTKRNTSWGLKIFQEWNLETNGCLMDMETVEPLVLANSLGRFYCEARPQPKKSQSHEYTEEPHLYHKNSLINIRAAINRHLADLRRDIDIVHDKEFKTSNGILDGLFKERTRQGLSKPTKHKAIIDEADLRKIYSYLQGAKTSPIILRQAVWYFLAVHFVSRGMEFHHQLQRNSFEFHEDESGKYATLKHDTLQKTFQGGLTSNDDQSTEKRMYATNDPSCCPVELLTLLIEKTDKNASFLFNQYFRDSAIDADKWFAAKPLSKRTFASFLGEICTAAGVQKKYTPHCLRATAITYLNDSGFEARHIMFMSNHKNESSLRSYNRSVSSNQKKSLSKTLSSMASASRSPTPRVQNENTALLPIPVLANVNMPPPIPQNIELTSNVVNTQEINPNAGFFNNSSFSNCTFNFTK</sequence>
<proteinExistence type="predicted"/>
<dbReference type="KEGG" id="cvn:111112973"/>
<keyword evidence="1" id="KW-0233">DNA recombination</keyword>
<organism evidence="3 4">
    <name type="scientific">Crassostrea virginica</name>
    <name type="common">Eastern oyster</name>
    <dbReference type="NCBI Taxonomy" id="6565"/>
    <lineage>
        <taxon>Eukaryota</taxon>
        <taxon>Metazoa</taxon>
        <taxon>Spiralia</taxon>
        <taxon>Lophotrochozoa</taxon>
        <taxon>Mollusca</taxon>
        <taxon>Bivalvia</taxon>
        <taxon>Autobranchia</taxon>
        <taxon>Pteriomorphia</taxon>
        <taxon>Ostreida</taxon>
        <taxon>Ostreoidea</taxon>
        <taxon>Ostreidae</taxon>
        <taxon>Crassostrea</taxon>
    </lineage>
</organism>
<reference evidence="4" key="1">
    <citation type="submission" date="2025-08" db="UniProtKB">
        <authorList>
            <consortium name="RefSeq"/>
        </authorList>
    </citation>
    <scope>IDENTIFICATION</scope>
    <source>
        <tissue evidence="4">Whole sample</tissue>
    </source>
</reference>
<protein>
    <submittedName>
        <fullName evidence="4">Uncharacterized protein LOC111112973</fullName>
    </submittedName>
</protein>
<dbReference type="Pfam" id="PF00589">
    <property type="entry name" value="Phage_integrase"/>
    <property type="match status" value="1"/>
</dbReference>
<accession>A0A8B8BUL1</accession>
<dbReference type="GeneID" id="111112973"/>
<keyword evidence="3" id="KW-1185">Reference proteome</keyword>
<dbReference type="GO" id="GO:0003677">
    <property type="term" value="F:DNA binding"/>
    <property type="evidence" value="ECO:0007669"/>
    <property type="project" value="InterPro"/>
</dbReference>
<dbReference type="SUPFAM" id="SSF56349">
    <property type="entry name" value="DNA breaking-rejoining enzymes"/>
    <property type="match status" value="1"/>
</dbReference>
<evidence type="ECO:0000313" key="3">
    <source>
        <dbReference type="Proteomes" id="UP000694844"/>
    </source>
</evidence>
<dbReference type="InterPro" id="IPR011010">
    <property type="entry name" value="DNA_brk_join_enz"/>
</dbReference>
<dbReference type="InterPro" id="IPR002104">
    <property type="entry name" value="Integrase_catalytic"/>
</dbReference>